<keyword evidence="1" id="KW-1133">Transmembrane helix</keyword>
<dbReference type="AlphaFoldDB" id="A0A2H3JJE4"/>
<feature type="transmembrane region" description="Helical" evidence="1">
    <location>
        <begin position="151"/>
        <end position="172"/>
    </location>
</feature>
<keyword evidence="1" id="KW-0812">Transmembrane</keyword>
<dbReference type="Pfam" id="PF06966">
    <property type="entry name" value="DUF1295"/>
    <property type="match status" value="1"/>
</dbReference>
<accession>A0A2H3JJE4</accession>
<feature type="transmembrane region" description="Helical" evidence="1">
    <location>
        <begin position="33"/>
        <end position="54"/>
    </location>
</feature>
<feature type="transmembrane region" description="Helical" evidence="1">
    <location>
        <begin position="119"/>
        <end position="139"/>
    </location>
</feature>
<dbReference type="PROSITE" id="PS50244">
    <property type="entry name" value="S5A_REDUCTASE"/>
    <property type="match status" value="1"/>
</dbReference>
<feature type="transmembrane region" description="Helical" evidence="1">
    <location>
        <begin position="79"/>
        <end position="98"/>
    </location>
</feature>
<dbReference type="InterPro" id="IPR010721">
    <property type="entry name" value="UstE-like"/>
</dbReference>
<name>A0A2H3JJE4_WOLCO</name>
<keyword evidence="1" id="KW-0472">Membrane</keyword>
<proteinExistence type="predicted"/>
<keyword evidence="3" id="KW-1185">Reference proteome</keyword>
<gene>
    <name evidence="2" type="ORF">WOLCODRAFT_89745</name>
</gene>
<evidence type="ECO:0000313" key="3">
    <source>
        <dbReference type="Proteomes" id="UP000218811"/>
    </source>
</evidence>
<evidence type="ECO:0000313" key="2">
    <source>
        <dbReference type="EMBL" id="PCH42306.1"/>
    </source>
</evidence>
<dbReference type="EMBL" id="KB468124">
    <property type="protein sequence ID" value="PCH42306.1"/>
    <property type="molecule type" value="Genomic_DNA"/>
</dbReference>
<protein>
    <submittedName>
        <fullName evidence="2">DUF1295-domain-containing protein</fullName>
    </submittedName>
</protein>
<dbReference type="Gene3D" id="1.20.120.1630">
    <property type="match status" value="1"/>
</dbReference>
<feature type="transmembrane region" description="Helical" evidence="1">
    <location>
        <begin position="6"/>
        <end position="26"/>
    </location>
</feature>
<dbReference type="Proteomes" id="UP000218811">
    <property type="component" value="Unassembled WGS sequence"/>
</dbReference>
<dbReference type="OrthoDB" id="67965at2759"/>
<sequence length="288" mass="32410">MPLFSSLLPSATSAYGLQSVLALIFVPQANEKFYDLGGALGFLSTSVVSLYYPFLKAKYWDRIPSATIPPLSSFAPRQLLLTAALTAWSVRLGGFLVTRALKAGGDSRFDEVKHQPVKFTAFWMAQATWVFVVGLPVYLTNTLPASAHPRLGTLDYISAALFAGSWLFEIVADYQKTVWRRQRDNKEHSEKFITTGLWSISRHPNYVGEVGLWIGIWLLSVNSLRTPFYPHNAWLLAGASPLLTWFLLRNLSGVPPLEKSGDQKFNDDPKWLEYKRKVPVFWPWGPRG</sequence>
<dbReference type="PANTHER" id="PTHR32251">
    <property type="entry name" value="3-OXO-5-ALPHA-STEROID 4-DEHYDROGENASE"/>
    <property type="match status" value="1"/>
</dbReference>
<evidence type="ECO:0000256" key="1">
    <source>
        <dbReference type="SAM" id="Phobius"/>
    </source>
</evidence>
<dbReference type="OMA" id="QANEKFY"/>
<dbReference type="PANTHER" id="PTHR32251:SF17">
    <property type="entry name" value="STEROID 5-ALPHA REDUCTASE C-TERMINAL DOMAIN-CONTAINING PROTEIN"/>
    <property type="match status" value="1"/>
</dbReference>
<dbReference type="GO" id="GO:0016020">
    <property type="term" value="C:membrane"/>
    <property type="evidence" value="ECO:0007669"/>
    <property type="project" value="TreeGrafter"/>
</dbReference>
<organism evidence="2 3">
    <name type="scientific">Wolfiporia cocos (strain MD-104)</name>
    <name type="common">Brown rot fungus</name>
    <dbReference type="NCBI Taxonomy" id="742152"/>
    <lineage>
        <taxon>Eukaryota</taxon>
        <taxon>Fungi</taxon>
        <taxon>Dikarya</taxon>
        <taxon>Basidiomycota</taxon>
        <taxon>Agaricomycotina</taxon>
        <taxon>Agaricomycetes</taxon>
        <taxon>Polyporales</taxon>
        <taxon>Phaeolaceae</taxon>
        <taxon>Wolfiporia</taxon>
    </lineage>
</organism>
<reference evidence="2 3" key="1">
    <citation type="journal article" date="2012" name="Science">
        <title>The Paleozoic origin of enzymatic lignin decomposition reconstructed from 31 fungal genomes.</title>
        <authorList>
            <person name="Floudas D."/>
            <person name="Binder M."/>
            <person name="Riley R."/>
            <person name="Barry K."/>
            <person name="Blanchette R.A."/>
            <person name="Henrissat B."/>
            <person name="Martinez A.T."/>
            <person name="Otillar R."/>
            <person name="Spatafora J.W."/>
            <person name="Yadav J.S."/>
            <person name="Aerts A."/>
            <person name="Benoit I."/>
            <person name="Boyd A."/>
            <person name="Carlson A."/>
            <person name="Copeland A."/>
            <person name="Coutinho P.M."/>
            <person name="de Vries R.P."/>
            <person name="Ferreira P."/>
            <person name="Findley K."/>
            <person name="Foster B."/>
            <person name="Gaskell J."/>
            <person name="Glotzer D."/>
            <person name="Gorecki P."/>
            <person name="Heitman J."/>
            <person name="Hesse C."/>
            <person name="Hori C."/>
            <person name="Igarashi K."/>
            <person name="Jurgens J.A."/>
            <person name="Kallen N."/>
            <person name="Kersten P."/>
            <person name="Kohler A."/>
            <person name="Kuees U."/>
            <person name="Kumar T.K.A."/>
            <person name="Kuo A."/>
            <person name="LaButti K."/>
            <person name="Larrondo L.F."/>
            <person name="Lindquist E."/>
            <person name="Ling A."/>
            <person name="Lombard V."/>
            <person name="Lucas S."/>
            <person name="Lundell T."/>
            <person name="Martin R."/>
            <person name="McLaughlin D.J."/>
            <person name="Morgenstern I."/>
            <person name="Morin E."/>
            <person name="Murat C."/>
            <person name="Nagy L.G."/>
            <person name="Nolan M."/>
            <person name="Ohm R.A."/>
            <person name="Patyshakuliyeva A."/>
            <person name="Rokas A."/>
            <person name="Ruiz-Duenas F.J."/>
            <person name="Sabat G."/>
            <person name="Salamov A."/>
            <person name="Samejima M."/>
            <person name="Schmutz J."/>
            <person name="Slot J.C."/>
            <person name="St John F."/>
            <person name="Stenlid J."/>
            <person name="Sun H."/>
            <person name="Sun S."/>
            <person name="Syed K."/>
            <person name="Tsang A."/>
            <person name="Wiebenga A."/>
            <person name="Young D."/>
            <person name="Pisabarro A."/>
            <person name="Eastwood D.C."/>
            <person name="Martin F."/>
            <person name="Cullen D."/>
            <person name="Grigoriev I.V."/>
            <person name="Hibbett D.S."/>
        </authorList>
    </citation>
    <scope>NUCLEOTIDE SEQUENCE [LARGE SCALE GENOMIC DNA]</scope>
    <source>
        <strain evidence="2 3">MD-104</strain>
    </source>
</reference>